<dbReference type="Gene3D" id="1.20.1640.10">
    <property type="entry name" value="Multidrug efflux transporter AcrB transmembrane domain"/>
    <property type="match status" value="1"/>
</dbReference>
<dbReference type="GO" id="GO:0006605">
    <property type="term" value="P:protein targeting"/>
    <property type="evidence" value="ECO:0007669"/>
    <property type="project" value="UniProtKB-UniRule"/>
</dbReference>
<organism evidence="11 12">
    <name type="scientific">Candidatus Jorgensenbacteria bacterium CG11_big_fil_rev_8_21_14_0_20_38_23</name>
    <dbReference type="NCBI Taxonomy" id="1974594"/>
    <lineage>
        <taxon>Bacteria</taxon>
        <taxon>Candidatus Joergenseniibacteriota</taxon>
    </lineage>
</organism>
<dbReference type="GO" id="GO:0005886">
    <property type="term" value="C:plasma membrane"/>
    <property type="evidence" value="ECO:0007669"/>
    <property type="project" value="UniProtKB-SubCell"/>
</dbReference>
<dbReference type="GO" id="GO:0015450">
    <property type="term" value="F:protein-transporting ATPase activity"/>
    <property type="evidence" value="ECO:0007669"/>
    <property type="project" value="InterPro"/>
</dbReference>
<keyword evidence="2 9" id="KW-0813">Transport</keyword>
<dbReference type="PANTHER" id="PTHR30081">
    <property type="entry name" value="PROTEIN-EXPORT MEMBRANE PROTEIN SEC"/>
    <property type="match status" value="1"/>
</dbReference>
<comment type="subunit">
    <text evidence="9">Forms a complex with SecD. Part of the essential Sec protein translocation apparatus which comprises SecA, SecYEG and auxiliary proteins SecDF. Other proteins may also be involved.</text>
</comment>
<protein>
    <recommendedName>
        <fullName evidence="9">Protein-export membrane protein SecF</fullName>
    </recommendedName>
</protein>
<dbReference type="GO" id="GO:0043952">
    <property type="term" value="P:protein transport by the Sec complex"/>
    <property type="evidence" value="ECO:0007669"/>
    <property type="project" value="UniProtKB-UniRule"/>
</dbReference>
<feature type="transmembrane region" description="Helical" evidence="9">
    <location>
        <begin position="188"/>
        <end position="207"/>
    </location>
</feature>
<dbReference type="EMBL" id="PCWR01000041">
    <property type="protein sequence ID" value="PIR07168.1"/>
    <property type="molecule type" value="Genomic_DNA"/>
</dbReference>
<gene>
    <name evidence="9 11" type="primary">secF</name>
    <name evidence="11" type="ORF">COV54_01825</name>
</gene>
<dbReference type="AlphaFoldDB" id="A0A2H0NE55"/>
<evidence type="ECO:0000256" key="8">
    <source>
        <dbReference type="ARBA" id="ARBA00023136"/>
    </source>
</evidence>
<dbReference type="HAMAP" id="MF_01464_B">
    <property type="entry name" value="SecF_B"/>
    <property type="match status" value="1"/>
</dbReference>
<keyword evidence="4 9" id="KW-0812">Transmembrane</keyword>
<accession>A0A2H0NE55</accession>
<comment type="caution">
    <text evidence="11">The sequence shown here is derived from an EMBL/GenBank/DDBJ whole genome shotgun (WGS) entry which is preliminary data.</text>
</comment>
<name>A0A2H0NE55_9BACT</name>
<evidence type="ECO:0000259" key="10">
    <source>
        <dbReference type="Pfam" id="PF02355"/>
    </source>
</evidence>
<evidence type="ECO:0000256" key="4">
    <source>
        <dbReference type="ARBA" id="ARBA00022692"/>
    </source>
</evidence>
<dbReference type="Pfam" id="PF02355">
    <property type="entry name" value="SecD_SecF_C"/>
    <property type="match status" value="1"/>
</dbReference>
<dbReference type="InterPro" id="IPR048634">
    <property type="entry name" value="SecD_SecF_C"/>
</dbReference>
<evidence type="ECO:0000313" key="11">
    <source>
        <dbReference type="EMBL" id="PIR07168.1"/>
    </source>
</evidence>
<comment type="subcellular location">
    <subcellularLocation>
        <location evidence="1 9">Cell membrane</location>
        <topology evidence="1 9">Multi-pass membrane protein</topology>
    </subcellularLocation>
</comment>
<evidence type="ECO:0000256" key="7">
    <source>
        <dbReference type="ARBA" id="ARBA00023010"/>
    </source>
</evidence>
<feature type="transmembrane region" description="Helical" evidence="9">
    <location>
        <begin position="12"/>
        <end position="31"/>
    </location>
</feature>
<dbReference type="InterPro" id="IPR022813">
    <property type="entry name" value="SecD/SecF_arch_bac"/>
</dbReference>
<comment type="similarity">
    <text evidence="9">Belongs to the SecD/SecF family. SecF subfamily.</text>
</comment>
<keyword evidence="6 9" id="KW-1133">Transmembrane helix</keyword>
<keyword evidence="8 9" id="KW-0472">Membrane</keyword>
<comment type="function">
    <text evidence="9">Part of the Sec protein translocase complex. Interacts with the SecYEG preprotein conducting channel. SecDF uses the proton motive force (PMF) to complete protein translocation after the ATP-dependent function of SecA.</text>
</comment>
<dbReference type="PANTHER" id="PTHR30081:SF8">
    <property type="entry name" value="PROTEIN TRANSLOCASE SUBUNIT SECF"/>
    <property type="match status" value="1"/>
</dbReference>
<evidence type="ECO:0000256" key="6">
    <source>
        <dbReference type="ARBA" id="ARBA00022989"/>
    </source>
</evidence>
<dbReference type="PRINTS" id="PR01755">
    <property type="entry name" value="SECFTRNLCASE"/>
</dbReference>
<evidence type="ECO:0000256" key="3">
    <source>
        <dbReference type="ARBA" id="ARBA00022475"/>
    </source>
</evidence>
<evidence type="ECO:0000256" key="5">
    <source>
        <dbReference type="ARBA" id="ARBA00022927"/>
    </source>
</evidence>
<dbReference type="InterPro" id="IPR022645">
    <property type="entry name" value="SecD/SecF_bac"/>
</dbReference>
<feature type="transmembrane region" description="Helical" evidence="9">
    <location>
        <begin position="151"/>
        <end position="176"/>
    </location>
</feature>
<keyword evidence="5 9" id="KW-0653">Protein transport</keyword>
<feature type="transmembrane region" description="Helical" evidence="9">
    <location>
        <begin position="120"/>
        <end position="139"/>
    </location>
</feature>
<feature type="transmembrane region" description="Helical" evidence="9">
    <location>
        <begin position="262"/>
        <end position="287"/>
    </location>
</feature>
<keyword evidence="7 9" id="KW-0811">Translocation</keyword>
<reference evidence="11 12" key="1">
    <citation type="submission" date="2017-09" db="EMBL/GenBank/DDBJ databases">
        <title>Depth-based differentiation of microbial function through sediment-hosted aquifers and enrichment of novel symbionts in the deep terrestrial subsurface.</title>
        <authorList>
            <person name="Probst A.J."/>
            <person name="Ladd B."/>
            <person name="Jarett J.K."/>
            <person name="Geller-Mcgrath D.E."/>
            <person name="Sieber C.M."/>
            <person name="Emerson J.B."/>
            <person name="Anantharaman K."/>
            <person name="Thomas B.C."/>
            <person name="Malmstrom R."/>
            <person name="Stieglmeier M."/>
            <person name="Klingl A."/>
            <person name="Woyke T."/>
            <person name="Ryan C.M."/>
            <person name="Banfield J.F."/>
        </authorList>
    </citation>
    <scope>NUCLEOTIDE SEQUENCE [LARGE SCALE GENOMIC DNA]</scope>
    <source>
        <strain evidence="11">CG11_big_fil_rev_8_21_14_0_20_38_23</strain>
    </source>
</reference>
<dbReference type="NCBIfam" id="TIGR00966">
    <property type="entry name" value="transloc_SecF"/>
    <property type="match status" value="1"/>
</dbReference>
<evidence type="ECO:0000256" key="9">
    <source>
        <dbReference type="HAMAP-Rule" id="MF_01464"/>
    </source>
</evidence>
<feature type="transmembrane region" description="Helical" evidence="9">
    <location>
        <begin position="237"/>
        <end position="256"/>
    </location>
</feature>
<dbReference type="Proteomes" id="UP000228867">
    <property type="component" value="Unassembled WGS sequence"/>
</dbReference>
<keyword evidence="3 9" id="KW-1003">Cell membrane</keyword>
<proteinExistence type="inferred from homology"/>
<dbReference type="GO" id="GO:0065002">
    <property type="term" value="P:intracellular protein transmembrane transport"/>
    <property type="evidence" value="ECO:0007669"/>
    <property type="project" value="UniProtKB-UniRule"/>
</dbReference>
<dbReference type="SUPFAM" id="SSF82866">
    <property type="entry name" value="Multidrug efflux transporter AcrB transmembrane domain"/>
    <property type="match status" value="1"/>
</dbReference>
<evidence type="ECO:0000256" key="2">
    <source>
        <dbReference type="ARBA" id="ARBA00022448"/>
    </source>
</evidence>
<dbReference type="InterPro" id="IPR005665">
    <property type="entry name" value="SecF_bac"/>
</dbReference>
<evidence type="ECO:0000313" key="12">
    <source>
        <dbReference type="Proteomes" id="UP000228867"/>
    </source>
</evidence>
<feature type="domain" description="Protein export membrane protein SecD/SecF C-terminal" evidence="10">
    <location>
        <begin position="93"/>
        <end position="289"/>
    </location>
</feature>
<sequence length="298" mass="33483">MINFVKHKKIFISISIILCLLSLSGLIFWGLKSGIDFKGGSLLEVEFPQKKENREIKEKLNSLDLGLFTIQASGEKRVILKMKEIDENKHQEILKTLEDPEEIRFSNIGPIISQELIKKAWGAIILAVILIIFYIAIAFRKISRLFGAAESWRWGLGATLALGHDILIMLGLFAFLGFFKGTEIDVNFVTAILVVLGYSVNDTIVIYDRIRENLLFSKSNDFPLIVNQSLNDTLLRCLNTTLTTIVAVLAVYLFAGSSIRDFALAMMVGVSTGAWSSWAVATPFLLWRRKTAPVKIRR</sequence>
<evidence type="ECO:0000256" key="1">
    <source>
        <dbReference type="ARBA" id="ARBA00004651"/>
    </source>
</evidence>